<evidence type="ECO:0000313" key="3">
    <source>
        <dbReference type="Proteomes" id="UP000193804"/>
    </source>
</evidence>
<name>A0A1X7KGF6_9BACT</name>
<evidence type="ECO:0000259" key="1">
    <source>
        <dbReference type="Pfam" id="PF01902"/>
    </source>
</evidence>
<dbReference type="Pfam" id="PF01902">
    <property type="entry name" value="Diphthami_syn_2"/>
    <property type="match status" value="1"/>
</dbReference>
<dbReference type="SUPFAM" id="SSF52402">
    <property type="entry name" value="Adenine nucleotide alpha hydrolases-like"/>
    <property type="match status" value="1"/>
</dbReference>
<dbReference type="EMBL" id="FXAW01000005">
    <property type="protein sequence ID" value="SMG40364.1"/>
    <property type="molecule type" value="Genomic_DNA"/>
</dbReference>
<dbReference type="Gene3D" id="3.90.1490.10">
    <property type="entry name" value="putative n-type atp pyrophosphatase, domain 2"/>
    <property type="match status" value="1"/>
</dbReference>
<reference evidence="3" key="1">
    <citation type="submission" date="2017-04" db="EMBL/GenBank/DDBJ databases">
        <authorList>
            <person name="Varghese N."/>
            <person name="Submissions S."/>
        </authorList>
    </citation>
    <scope>NUCLEOTIDE SEQUENCE [LARGE SCALE GENOMIC DNA]</scope>
    <source>
        <strain evidence="3">DSM 4125</strain>
    </source>
</reference>
<keyword evidence="3" id="KW-1185">Reference proteome</keyword>
<evidence type="ECO:0000313" key="2">
    <source>
        <dbReference type="EMBL" id="SMG40364.1"/>
    </source>
</evidence>
<feature type="domain" description="Diphthamide synthase" evidence="1">
    <location>
        <begin position="4"/>
        <end position="211"/>
    </location>
</feature>
<dbReference type="AlphaFoldDB" id="A0A1X7KGF6"/>
<gene>
    <name evidence="2" type="ORF">SAMN05661096_02744</name>
</gene>
<proteinExistence type="predicted"/>
<dbReference type="NCBIfam" id="TIGR00290">
    <property type="entry name" value="MJ0570_dom"/>
    <property type="match status" value="1"/>
</dbReference>
<dbReference type="InterPro" id="IPR002761">
    <property type="entry name" value="Diphthami_syn_dom"/>
</dbReference>
<dbReference type="Proteomes" id="UP000193804">
    <property type="component" value="Unassembled WGS sequence"/>
</dbReference>
<protein>
    <submittedName>
        <fullName evidence="2">MJ0570-related uncharacterized domain-containing protein</fullName>
    </submittedName>
</protein>
<dbReference type="OrthoDB" id="3572539at2"/>
<dbReference type="Gene3D" id="3.40.50.620">
    <property type="entry name" value="HUPs"/>
    <property type="match status" value="1"/>
</dbReference>
<accession>A0A1X7KGF6</accession>
<dbReference type="STRING" id="1028.SAMN05661096_02744"/>
<dbReference type="RefSeq" id="WP_085517902.1">
    <property type="nucleotide sequence ID" value="NZ_FXAW01000005.1"/>
</dbReference>
<organism evidence="2 3">
    <name type="scientific">Marivirga sericea</name>
    <dbReference type="NCBI Taxonomy" id="1028"/>
    <lineage>
        <taxon>Bacteria</taxon>
        <taxon>Pseudomonadati</taxon>
        <taxon>Bacteroidota</taxon>
        <taxon>Cytophagia</taxon>
        <taxon>Cytophagales</taxon>
        <taxon>Marivirgaceae</taxon>
        <taxon>Marivirga</taxon>
    </lineage>
</organism>
<dbReference type="CDD" id="cd01994">
    <property type="entry name" value="AANH_PF0828-like"/>
    <property type="match status" value="1"/>
</dbReference>
<dbReference type="InterPro" id="IPR014729">
    <property type="entry name" value="Rossmann-like_a/b/a_fold"/>
</dbReference>
<sequence length="235" mass="26942">MKQKIAISWSGGKDACLALHYLLKSQEYVVDHLHTVIGEETNRVGMHGIKKELIEAQATAINIPLKINYLPSDKSNISYEKVMLDYALYCKSKGINIIAFGDIFLEELRNYREEKMAEVGMKCIFPLWKKPTKEVIKEFLNLGYQTKLCAADASKISKDIVGKTITQDFLQDFPKDVDPCGENGEFHTFVYNGPLFQNPIDVHLKSIQSQFYEYQIEKEGETKAIKSEFYFANFE</sequence>